<dbReference type="EMBL" id="VYZN01000041">
    <property type="protein sequence ID" value="KAE9531267.1"/>
    <property type="molecule type" value="Genomic_DNA"/>
</dbReference>
<organism evidence="1 2">
    <name type="scientific">Aphis glycines</name>
    <name type="common">Soybean aphid</name>
    <dbReference type="NCBI Taxonomy" id="307491"/>
    <lineage>
        <taxon>Eukaryota</taxon>
        <taxon>Metazoa</taxon>
        <taxon>Ecdysozoa</taxon>
        <taxon>Arthropoda</taxon>
        <taxon>Hexapoda</taxon>
        <taxon>Insecta</taxon>
        <taxon>Pterygota</taxon>
        <taxon>Neoptera</taxon>
        <taxon>Paraneoptera</taxon>
        <taxon>Hemiptera</taxon>
        <taxon>Sternorrhyncha</taxon>
        <taxon>Aphidomorpha</taxon>
        <taxon>Aphidoidea</taxon>
        <taxon>Aphididae</taxon>
        <taxon>Aphidini</taxon>
        <taxon>Aphis</taxon>
        <taxon>Aphis</taxon>
    </lineage>
</organism>
<evidence type="ECO:0000313" key="1">
    <source>
        <dbReference type="EMBL" id="KAE9531267.1"/>
    </source>
</evidence>
<protein>
    <submittedName>
        <fullName evidence="1">Uncharacterized protein</fullName>
    </submittedName>
</protein>
<dbReference type="PANTHER" id="PTHR46113:SF1">
    <property type="entry name" value="PEPTIDASE M17 LEUCYL AMINOPEPTIDASE N-TERMINAL DOMAIN-CONTAINING PROTEIN"/>
    <property type="match status" value="1"/>
</dbReference>
<dbReference type="AlphaFoldDB" id="A0A6G0TFT2"/>
<dbReference type="PANTHER" id="PTHR46113">
    <property type="entry name" value="SNAC DOMAIN-CONTAINING PROTEIN"/>
    <property type="match status" value="1"/>
</dbReference>
<comment type="caution">
    <text evidence="1">The sequence shown here is derived from an EMBL/GenBank/DDBJ whole genome shotgun (WGS) entry which is preliminary data.</text>
</comment>
<proteinExistence type="predicted"/>
<accession>A0A6G0TFT2</accession>
<dbReference type="OrthoDB" id="6626714at2759"/>
<gene>
    <name evidence="1" type="ORF">AGLY_010473</name>
</gene>
<sequence>MDSKINIRRRIYLIGASSHQLVGCKLPSNKQVLSVLFFNIREVKLSLRESARLVIDETLIFWQKARIPTREVRNCVPMLEELYNTWRSLQKNSSRRTNTQIKNENEFVQCFDELLSKLNTSHFNAGIEDINICTALSHTKNDVLQFALDHSKKEQFREDYRELLELTIIFLGRTPHRGISFRIPGASHHARWMAKAIYCLKIFIFRNQFKMSPRQQKACQDTCIFIVSIYVKKYENIDQKVAFVSLKKMCGHLWYLSPETAALAFFDINVPLSEKKKMVVALNTIDTSEYTANRFAIDIKNLSLLKSNCISDFINSSSVKLFHRFNIKTDFLNEDPVLWKINQHYIQGLNKFINLKVVNDAAERGVKLMSDYNNLITKNEDQKQFLIQTIYDYRQRYPNANKNTLKNYI</sequence>
<dbReference type="Proteomes" id="UP000475862">
    <property type="component" value="Unassembled WGS sequence"/>
</dbReference>
<name>A0A6G0TFT2_APHGL</name>
<evidence type="ECO:0000313" key="2">
    <source>
        <dbReference type="Proteomes" id="UP000475862"/>
    </source>
</evidence>
<keyword evidence="2" id="KW-1185">Reference proteome</keyword>
<reference evidence="1 2" key="1">
    <citation type="submission" date="2019-08" db="EMBL/GenBank/DDBJ databases">
        <title>The genome of the soybean aphid Biotype 1, its phylome, world population structure and adaptation to the North American continent.</title>
        <authorList>
            <person name="Giordano R."/>
            <person name="Donthu R.K."/>
            <person name="Hernandez A.G."/>
            <person name="Wright C.L."/>
            <person name="Zimin A.V."/>
        </authorList>
    </citation>
    <scope>NUCLEOTIDE SEQUENCE [LARGE SCALE GENOMIC DNA]</scope>
    <source>
        <tissue evidence="1">Whole aphids</tissue>
    </source>
</reference>